<protein>
    <recommendedName>
        <fullName evidence="9">Sister chromatid cohesion protein PDS5</fullName>
    </recommendedName>
</protein>
<evidence type="ECO:0000256" key="6">
    <source>
        <dbReference type="SAM" id="MobiDB-lite"/>
    </source>
</evidence>
<evidence type="ECO:0000256" key="3">
    <source>
        <dbReference type="ARBA" id="ARBA00022776"/>
    </source>
</evidence>
<dbReference type="InterPro" id="IPR016024">
    <property type="entry name" value="ARM-type_fold"/>
</dbReference>
<name>A0A397AG57_APHAT</name>
<dbReference type="EMBL" id="QUSZ01006136">
    <property type="protein sequence ID" value="RHY06853.1"/>
    <property type="molecule type" value="Genomic_DNA"/>
</dbReference>
<organism evidence="7 8">
    <name type="scientific">Aphanomyces astaci</name>
    <name type="common">Crayfish plague agent</name>
    <dbReference type="NCBI Taxonomy" id="112090"/>
    <lineage>
        <taxon>Eukaryota</taxon>
        <taxon>Sar</taxon>
        <taxon>Stramenopiles</taxon>
        <taxon>Oomycota</taxon>
        <taxon>Saprolegniomycetes</taxon>
        <taxon>Saprolegniales</taxon>
        <taxon>Verrucalvaceae</taxon>
        <taxon>Aphanomyces</taxon>
    </lineage>
</organism>
<dbReference type="SUPFAM" id="SSF48371">
    <property type="entry name" value="ARM repeat"/>
    <property type="match status" value="1"/>
</dbReference>
<keyword evidence="2" id="KW-0132">Cell division</keyword>
<dbReference type="GO" id="GO:0006281">
    <property type="term" value="P:DNA repair"/>
    <property type="evidence" value="ECO:0007669"/>
    <property type="project" value="TreeGrafter"/>
</dbReference>
<dbReference type="Proteomes" id="UP000265427">
    <property type="component" value="Unassembled WGS sequence"/>
</dbReference>
<dbReference type="VEuPathDB" id="FungiDB:H257_04577"/>
<comment type="subcellular location">
    <subcellularLocation>
        <location evidence="1">Nucleus</location>
    </subcellularLocation>
</comment>
<dbReference type="Pfam" id="PF20168">
    <property type="entry name" value="PDS5"/>
    <property type="match status" value="2"/>
</dbReference>
<dbReference type="GO" id="GO:0007064">
    <property type="term" value="P:mitotic sister chromatid cohesion"/>
    <property type="evidence" value="ECO:0007669"/>
    <property type="project" value="InterPro"/>
</dbReference>
<proteinExistence type="predicted"/>
<comment type="caution">
    <text evidence="7">The sequence shown here is derived from an EMBL/GenBank/DDBJ whole genome shotgun (WGS) entry which is preliminary data.</text>
</comment>
<feature type="compositionally biased region" description="Low complexity" evidence="6">
    <location>
        <begin position="1075"/>
        <end position="1091"/>
    </location>
</feature>
<dbReference type="AlphaFoldDB" id="A0A397AG57"/>
<reference evidence="7 8" key="1">
    <citation type="submission" date="2018-08" db="EMBL/GenBank/DDBJ databases">
        <title>Aphanomyces genome sequencing and annotation.</title>
        <authorList>
            <person name="Minardi D."/>
            <person name="Oidtmann B."/>
            <person name="Van Der Giezen M."/>
            <person name="Studholme D.J."/>
        </authorList>
    </citation>
    <scope>NUCLEOTIDE SEQUENCE [LARGE SCALE GENOMIC DNA]</scope>
    <source>
        <strain evidence="7 8">Kv</strain>
    </source>
</reference>
<evidence type="ECO:0000313" key="8">
    <source>
        <dbReference type="Proteomes" id="UP000265427"/>
    </source>
</evidence>
<evidence type="ECO:0000313" key="7">
    <source>
        <dbReference type="EMBL" id="RHY06853.1"/>
    </source>
</evidence>
<evidence type="ECO:0000256" key="1">
    <source>
        <dbReference type="ARBA" id="ARBA00004123"/>
    </source>
</evidence>
<keyword evidence="4" id="KW-0539">Nucleus</keyword>
<dbReference type="CDD" id="cd19953">
    <property type="entry name" value="PDS5"/>
    <property type="match status" value="1"/>
</dbReference>
<sequence>MARAKPKHGKDGGEKGKEKVAPQATTEPDKHVPVNVARRLKTELQRLRGTVNGELDKNDSTALGREFTSESYLEHSDPHVRLLVASCIAELLRVTAPDTPFGSDHELYEVFVLLVRVLRETTKHTDIAWFTLLETLASVKMCNLAVGLTPDSSHAQSDVSPEDLVVDIFRCLFERIQDDHAAKVEANMVSIMVGCLEECDVVSPQLLETLLEPLLHNDQHPRAYHMAQQVIEKASDQLQNALSLFFNSVLVDATTPHSLSTTSDMKDHVHTLIYETHKIQPGLLLYVLPNVCLQLQVDDMETRSNAIALMGRLFASSHADYGHQYLKNFREFLGRFRDVKKEIRLQMVTVCSIVAQRKPDLALLVDAELQLRLQDPEWDVRRLVVNELCDLATHSLASVSNASLREVGERMKDKKVVIRKEAMTGLAQIYAAHVSTSWTNGNKDATAVAQQLAWIPEYVLKCFAYPIQELRLRVVQLVDDILLPKSSTELFRMKGLLFMWKTLDAGSREALRRVFLERVQCRQIIQQFLALKQQLRQGNAANNGSSLQKCLKELSPLLPETEGLTGLVDKLATWKDLKLVKHLGVLCAATSDAAAIRQAREDIVKMVGSKTPLGDFIKNVCRKLAMTTVNASSVDCLLSILKDEPTHECVEVLHLVGSIFPHLLQPHVGTLEQLLAQGSSPHVVLPCVLDLLVCYAKFDRDGAPPVALKKSLLAHCTNQPLDVVKKSARILVSLFPGEVPGLVKKLRKPTSSGLSDATLQTLVVVTKHVPNVIADATSLFDQLVDMVNTSKKRETKCLALTLLSHLVLYQHVPDGHELNDQAPRDTACRRVYDLSFDLLQASTSKTSAPLRAVAASNLLKLTRVPRLERQLRIDEWHTLGYVLTDSDEGVRRAFLKKLTSNLLRHPSLNHKYVCYVALASSEPVAELKKEARTLLQSAVQRMRHMYETARSSAAENNPASSLMVPEYVVPYAVHLVLHSPWEGSEDVESLYFVLESLVSHVVSEADNISFLLQMLHKLSLCHDSTTSSTNNYPKDLSAILDAGTTWLKKRIKNQINLKAYPGQIYLPKHLFQPGKAPGTTTGSGAASKAAALNQDDDGDADVVERVQKKRPSAVKTDKPSKKAKVVSTKSPVVTPTRRMPARHAKSADVSLADQDSDVDDEDNARPARATSRPESSVPGGASSLRTTHTGAGRQDPCQYYDITT</sequence>
<dbReference type="InterPro" id="IPR011989">
    <property type="entry name" value="ARM-like"/>
</dbReference>
<dbReference type="InterPro" id="IPR039776">
    <property type="entry name" value="Pds5"/>
</dbReference>
<evidence type="ECO:0008006" key="9">
    <source>
        <dbReference type="Google" id="ProtNLM"/>
    </source>
</evidence>
<feature type="compositionally biased region" description="Basic and acidic residues" evidence="6">
    <location>
        <begin position="9"/>
        <end position="20"/>
    </location>
</feature>
<dbReference type="PANTHER" id="PTHR12663">
    <property type="entry name" value="ANDROGEN INDUCED INHIBITOR OF PROLIFERATION AS3 / PDS5-RELATED"/>
    <property type="match status" value="1"/>
</dbReference>
<dbReference type="PANTHER" id="PTHR12663:SF0">
    <property type="entry name" value="PRECOCIOUS DISSOCIATION OF SISTERS 5, ISOFORM A"/>
    <property type="match status" value="1"/>
</dbReference>
<dbReference type="GO" id="GO:0000785">
    <property type="term" value="C:chromatin"/>
    <property type="evidence" value="ECO:0007669"/>
    <property type="project" value="TreeGrafter"/>
</dbReference>
<dbReference type="GO" id="GO:0005634">
    <property type="term" value="C:nucleus"/>
    <property type="evidence" value="ECO:0007669"/>
    <property type="project" value="UniProtKB-SubCell"/>
</dbReference>
<keyword evidence="5" id="KW-0131">Cell cycle</keyword>
<feature type="compositionally biased region" description="Low complexity" evidence="6">
    <location>
        <begin position="1125"/>
        <end position="1136"/>
    </location>
</feature>
<evidence type="ECO:0000256" key="5">
    <source>
        <dbReference type="ARBA" id="ARBA00023306"/>
    </source>
</evidence>
<feature type="region of interest" description="Disordered" evidence="6">
    <location>
        <begin position="1075"/>
        <end position="1204"/>
    </location>
</feature>
<feature type="region of interest" description="Disordered" evidence="6">
    <location>
        <begin position="1"/>
        <end position="32"/>
    </location>
</feature>
<accession>A0A397AG57</accession>
<dbReference type="Gene3D" id="1.25.10.10">
    <property type="entry name" value="Leucine-rich Repeat Variant"/>
    <property type="match status" value="1"/>
</dbReference>
<evidence type="ECO:0000256" key="4">
    <source>
        <dbReference type="ARBA" id="ARBA00023242"/>
    </source>
</evidence>
<evidence type="ECO:0000256" key="2">
    <source>
        <dbReference type="ARBA" id="ARBA00022618"/>
    </source>
</evidence>
<dbReference type="GO" id="GO:0051301">
    <property type="term" value="P:cell division"/>
    <property type="evidence" value="ECO:0007669"/>
    <property type="project" value="UniProtKB-KW"/>
</dbReference>
<gene>
    <name evidence="7" type="ORF">DYB36_003305</name>
</gene>
<keyword evidence="3" id="KW-0498">Mitosis</keyword>